<dbReference type="Pfam" id="PF15477">
    <property type="entry name" value="SMAP"/>
    <property type="match status" value="1"/>
</dbReference>
<organism evidence="4 5">
    <name type="scientific">Pseudoneurospora amorphoporcata</name>
    <dbReference type="NCBI Taxonomy" id="241081"/>
    <lineage>
        <taxon>Eukaryota</taxon>
        <taxon>Fungi</taxon>
        <taxon>Dikarya</taxon>
        <taxon>Ascomycota</taxon>
        <taxon>Pezizomycotina</taxon>
        <taxon>Sordariomycetes</taxon>
        <taxon>Sordariomycetidae</taxon>
        <taxon>Sordariales</taxon>
        <taxon>Sordariaceae</taxon>
        <taxon>Pseudoneurospora</taxon>
    </lineage>
</organism>
<dbReference type="InterPro" id="IPR026714">
    <property type="entry name" value="SMAP"/>
</dbReference>
<comment type="similarity">
    <text evidence="1">Belongs to the SMAP family.</text>
</comment>
<name>A0AAN6SGF3_9PEZI</name>
<evidence type="ECO:0000256" key="2">
    <source>
        <dbReference type="ARBA" id="ARBA00016161"/>
    </source>
</evidence>
<evidence type="ECO:0000256" key="1">
    <source>
        <dbReference type="ARBA" id="ARBA00006502"/>
    </source>
</evidence>
<dbReference type="InterPro" id="IPR028124">
    <property type="entry name" value="SMAP_dom"/>
</dbReference>
<comment type="caution">
    <text evidence="4">The sequence shown here is derived from an EMBL/GenBank/DDBJ whole genome shotgun (WGS) entry which is preliminary data.</text>
</comment>
<sequence>MMRLLGGKTLAVDSAAAAAAAAAAKKTFDVNQVSQELEQQFKAGIHQKFDAGGQRRGLGA</sequence>
<proteinExistence type="inferred from homology"/>
<evidence type="ECO:0000313" key="4">
    <source>
        <dbReference type="EMBL" id="KAK3952086.1"/>
    </source>
</evidence>
<dbReference type="EMBL" id="MU859131">
    <property type="protein sequence ID" value="KAK3952086.1"/>
    <property type="molecule type" value="Genomic_DNA"/>
</dbReference>
<dbReference type="PANTHER" id="PTHR22175:SF0">
    <property type="entry name" value="SMALL ACIDIC PROTEIN"/>
    <property type="match status" value="1"/>
</dbReference>
<reference evidence="4" key="1">
    <citation type="journal article" date="2023" name="Mol. Phylogenet. Evol.">
        <title>Genome-scale phylogeny and comparative genomics of the fungal order Sordariales.</title>
        <authorList>
            <person name="Hensen N."/>
            <person name="Bonometti L."/>
            <person name="Westerberg I."/>
            <person name="Brannstrom I.O."/>
            <person name="Guillou S."/>
            <person name="Cros-Aarteil S."/>
            <person name="Calhoun S."/>
            <person name="Haridas S."/>
            <person name="Kuo A."/>
            <person name="Mondo S."/>
            <person name="Pangilinan J."/>
            <person name="Riley R."/>
            <person name="LaButti K."/>
            <person name="Andreopoulos B."/>
            <person name="Lipzen A."/>
            <person name="Chen C."/>
            <person name="Yan M."/>
            <person name="Daum C."/>
            <person name="Ng V."/>
            <person name="Clum A."/>
            <person name="Steindorff A."/>
            <person name="Ohm R.A."/>
            <person name="Martin F."/>
            <person name="Silar P."/>
            <person name="Natvig D.O."/>
            <person name="Lalanne C."/>
            <person name="Gautier V."/>
            <person name="Ament-Velasquez S.L."/>
            <person name="Kruys A."/>
            <person name="Hutchinson M.I."/>
            <person name="Powell A.J."/>
            <person name="Barry K."/>
            <person name="Miller A.N."/>
            <person name="Grigoriev I.V."/>
            <person name="Debuchy R."/>
            <person name="Gladieux P."/>
            <person name="Hiltunen Thoren M."/>
            <person name="Johannesson H."/>
        </authorList>
    </citation>
    <scope>NUCLEOTIDE SEQUENCE</scope>
    <source>
        <strain evidence="4">CBS 626.80</strain>
    </source>
</reference>
<accession>A0AAN6SGF3</accession>
<protein>
    <recommendedName>
        <fullName evidence="2">Small acidic protein</fullName>
    </recommendedName>
</protein>
<dbReference type="Proteomes" id="UP001303222">
    <property type="component" value="Unassembled WGS sequence"/>
</dbReference>
<reference evidence="4" key="2">
    <citation type="submission" date="2023-06" db="EMBL/GenBank/DDBJ databases">
        <authorList>
            <consortium name="Lawrence Berkeley National Laboratory"/>
            <person name="Mondo S.J."/>
            <person name="Hensen N."/>
            <person name="Bonometti L."/>
            <person name="Westerberg I."/>
            <person name="Brannstrom I.O."/>
            <person name="Guillou S."/>
            <person name="Cros-Aarteil S."/>
            <person name="Calhoun S."/>
            <person name="Haridas S."/>
            <person name="Kuo A."/>
            <person name="Pangilinan J."/>
            <person name="Riley R."/>
            <person name="Labutti K."/>
            <person name="Andreopoulos B."/>
            <person name="Lipzen A."/>
            <person name="Chen C."/>
            <person name="Yanf M."/>
            <person name="Daum C."/>
            <person name="Ng V."/>
            <person name="Clum A."/>
            <person name="Steindorff A."/>
            <person name="Ohm R."/>
            <person name="Martin F."/>
            <person name="Silar P."/>
            <person name="Natvig D."/>
            <person name="Lalanne C."/>
            <person name="Gautier V."/>
            <person name="Ament-Velasquez S.L."/>
            <person name="Kruys A."/>
            <person name="Hutchinson M.I."/>
            <person name="Powell A.J."/>
            <person name="Barry K."/>
            <person name="Miller A.N."/>
            <person name="Grigoriev I.V."/>
            <person name="Debuchy R."/>
            <person name="Gladieux P."/>
            <person name="Thoren M.H."/>
            <person name="Johannesson H."/>
        </authorList>
    </citation>
    <scope>NUCLEOTIDE SEQUENCE</scope>
    <source>
        <strain evidence="4">CBS 626.80</strain>
    </source>
</reference>
<evidence type="ECO:0000259" key="3">
    <source>
        <dbReference type="Pfam" id="PF15477"/>
    </source>
</evidence>
<gene>
    <name evidence="4" type="ORF">QBC32DRAFT_342290</name>
</gene>
<dbReference type="AlphaFoldDB" id="A0AAN6SGF3"/>
<feature type="domain" description="Small acidic protein-like" evidence="3">
    <location>
        <begin position="2"/>
        <end position="59"/>
    </location>
</feature>
<keyword evidence="5" id="KW-1185">Reference proteome</keyword>
<evidence type="ECO:0000313" key="5">
    <source>
        <dbReference type="Proteomes" id="UP001303222"/>
    </source>
</evidence>
<dbReference type="PANTHER" id="PTHR22175">
    <property type="entry name" value="SMALL ACIDIC PROTEIN-RELATED"/>
    <property type="match status" value="1"/>
</dbReference>